<feature type="compositionally biased region" description="Acidic residues" evidence="1">
    <location>
        <begin position="15"/>
        <end position="25"/>
    </location>
</feature>
<organism evidence="2 3">
    <name type="scientific">Desmophyllum pertusum</name>
    <dbReference type="NCBI Taxonomy" id="174260"/>
    <lineage>
        <taxon>Eukaryota</taxon>
        <taxon>Metazoa</taxon>
        <taxon>Cnidaria</taxon>
        <taxon>Anthozoa</taxon>
        <taxon>Hexacorallia</taxon>
        <taxon>Scleractinia</taxon>
        <taxon>Caryophylliina</taxon>
        <taxon>Caryophylliidae</taxon>
        <taxon>Desmophyllum</taxon>
    </lineage>
</organism>
<dbReference type="EMBL" id="MU827801">
    <property type="protein sequence ID" value="KAJ7327345.1"/>
    <property type="molecule type" value="Genomic_DNA"/>
</dbReference>
<dbReference type="Proteomes" id="UP001163046">
    <property type="component" value="Unassembled WGS sequence"/>
</dbReference>
<feature type="compositionally biased region" description="Polar residues" evidence="1">
    <location>
        <begin position="30"/>
        <end position="46"/>
    </location>
</feature>
<reference evidence="2" key="1">
    <citation type="submission" date="2023-01" db="EMBL/GenBank/DDBJ databases">
        <title>Genome assembly of the deep-sea coral Lophelia pertusa.</title>
        <authorList>
            <person name="Herrera S."/>
            <person name="Cordes E."/>
        </authorList>
    </citation>
    <scope>NUCLEOTIDE SEQUENCE</scope>
    <source>
        <strain evidence="2">USNM1676648</strain>
        <tissue evidence="2">Polyp</tissue>
    </source>
</reference>
<proteinExistence type="predicted"/>
<sequence>MMMLFLKTETATETSETEGDIDDNEDHSSNRMTPPSSHSKQRLTSKSYEKRGTSLLRGRQCEKSSQGTKQNQHHATERK</sequence>
<evidence type="ECO:0000313" key="2">
    <source>
        <dbReference type="EMBL" id="KAJ7327345.1"/>
    </source>
</evidence>
<feature type="region of interest" description="Disordered" evidence="1">
    <location>
        <begin position="1"/>
        <end position="79"/>
    </location>
</feature>
<name>A0A9W9Y9W6_9CNID</name>
<accession>A0A9W9Y9W6</accession>
<gene>
    <name evidence="2" type="ORF">OS493_027034</name>
</gene>
<evidence type="ECO:0000256" key="1">
    <source>
        <dbReference type="SAM" id="MobiDB-lite"/>
    </source>
</evidence>
<evidence type="ECO:0000313" key="3">
    <source>
        <dbReference type="Proteomes" id="UP001163046"/>
    </source>
</evidence>
<protein>
    <submittedName>
        <fullName evidence="2">Uncharacterized protein</fullName>
    </submittedName>
</protein>
<comment type="caution">
    <text evidence="2">The sequence shown here is derived from an EMBL/GenBank/DDBJ whole genome shotgun (WGS) entry which is preliminary data.</text>
</comment>
<keyword evidence="3" id="KW-1185">Reference proteome</keyword>
<dbReference type="AlphaFoldDB" id="A0A9W9Y9W6"/>